<evidence type="ECO:0000256" key="1">
    <source>
        <dbReference type="SAM" id="MobiDB-lite"/>
    </source>
</evidence>
<evidence type="ECO:0000313" key="3">
    <source>
        <dbReference type="EMBL" id="MDJ1177006.1"/>
    </source>
</evidence>
<feature type="compositionally biased region" description="Basic and acidic residues" evidence="1">
    <location>
        <begin position="102"/>
        <end position="123"/>
    </location>
</feature>
<dbReference type="Gene3D" id="1.10.10.10">
    <property type="entry name" value="Winged helix-like DNA-binding domain superfamily/Winged helix DNA-binding domain"/>
    <property type="match status" value="1"/>
</dbReference>
<dbReference type="RefSeq" id="WP_283769274.1">
    <property type="nucleotide sequence ID" value="NZ_JAQOSO010000117.1"/>
</dbReference>
<proteinExistence type="predicted"/>
<dbReference type="SUPFAM" id="SSF46785">
    <property type="entry name" value="Winged helix' DNA-binding domain"/>
    <property type="match status" value="1"/>
</dbReference>
<keyword evidence="4" id="KW-1185">Reference proteome</keyword>
<sequence length="132" mass="15360">MNTTTKSSNSIIFVHADLDLYGLKPYEFRIYAHIARRGTCYSTVKKIAEICKMSVRKTQYALRYLEKQGMIEKSTENQKGKTYTYTLAPREQWKPPEPSSEEIEKERQKVDQSLKRIKEKELESNDSGSESV</sequence>
<name>A0ABT7BEQ5_9CYAN</name>
<dbReference type="EMBL" id="JAQOSO010000117">
    <property type="protein sequence ID" value="MDJ1177006.1"/>
    <property type="molecule type" value="Genomic_DNA"/>
</dbReference>
<protein>
    <submittedName>
        <fullName evidence="3">Helix-turn-helix domain-containing protein</fullName>
    </submittedName>
</protein>
<reference evidence="3 4" key="1">
    <citation type="submission" date="2023-01" db="EMBL/GenBank/DDBJ databases">
        <title>Novel diversity within Roseofilum (Cyanobacteria; Desertifilaceae) from marine benthic mats with descriptions of four novel species.</title>
        <authorList>
            <person name="Wang Y."/>
            <person name="Berthold D.E."/>
            <person name="Hu J."/>
            <person name="Lefler F.W."/>
            <person name="Laughinghouse H.D. IV."/>
        </authorList>
    </citation>
    <scope>NUCLEOTIDE SEQUENCE [LARGE SCALE GENOMIC DNA]</scope>
    <source>
        <strain evidence="3 4">BLCC-M114</strain>
    </source>
</reference>
<feature type="region of interest" description="Disordered" evidence="1">
    <location>
        <begin position="73"/>
        <end position="132"/>
    </location>
</feature>
<comment type="caution">
    <text evidence="3">The sequence shown here is derived from an EMBL/GenBank/DDBJ whole genome shotgun (WGS) entry which is preliminary data.</text>
</comment>
<dbReference type="InterPro" id="IPR036388">
    <property type="entry name" value="WH-like_DNA-bd_sf"/>
</dbReference>
<gene>
    <name evidence="3" type="ORF">PMG25_23220</name>
</gene>
<evidence type="ECO:0000259" key="2">
    <source>
        <dbReference type="Pfam" id="PF01978"/>
    </source>
</evidence>
<feature type="domain" description="Transcription regulator TrmB N-terminal" evidence="2">
    <location>
        <begin position="21"/>
        <end position="88"/>
    </location>
</feature>
<dbReference type="Proteomes" id="UP001235849">
    <property type="component" value="Unassembled WGS sequence"/>
</dbReference>
<organism evidence="3 4">
    <name type="scientific">Roseofilum capinflatum BLCC-M114</name>
    <dbReference type="NCBI Taxonomy" id="3022440"/>
    <lineage>
        <taxon>Bacteria</taxon>
        <taxon>Bacillati</taxon>
        <taxon>Cyanobacteriota</taxon>
        <taxon>Cyanophyceae</taxon>
        <taxon>Desertifilales</taxon>
        <taxon>Desertifilaceae</taxon>
        <taxon>Roseofilum</taxon>
        <taxon>Roseofilum capinflatum</taxon>
    </lineage>
</organism>
<accession>A0ABT7BEQ5</accession>
<dbReference type="InterPro" id="IPR002831">
    <property type="entry name" value="Tscrpt_reg_TrmB_N"/>
</dbReference>
<dbReference type="InterPro" id="IPR036390">
    <property type="entry name" value="WH_DNA-bd_sf"/>
</dbReference>
<dbReference type="Pfam" id="PF01978">
    <property type="entry name" value="TrmB"/>
    <property type="match status" value="1"/>
</dbReference>
<evidence type="ECO:0000313" key="4">
    <source>
        <dbReference type="Proteomes" id="UP001235849"/>
    </source>
</evidence>